<dbReference type="AlphaFoldDB" id="A0A0L1JE93"/>
<evidence type="ECO:0000313" key="2">
    <source>
        <dbReference type="Proteomes" id="UP000037505"/>
    </source>
</evidence>
<accession>A0A0L1JE93</accession>
<dbReference type="GeneID" id="26803872"/>
<evidence type="ECO:0000313" key="1">
    <source>
        <dbReference type="EMBL" id="KNG90110.1"/>
    </source>
</evidence>
<dbReference type="Proteomes" id="UP000037505">
    <property type="component" value="Unassembled WGS sequence"/>
</dbReference>
<dbReference type="EMBL" id="JNOM01000019">
    <property type="protein sequence ID" value="KNG90110.1"/>
    <property type="molecule type" value="Genomic_DNA"/>
</dbReference>
<dbReference type="RefSeq" id="XP_015411033.1">
    <property type="nucleotide sequence ID" value="XM_015547325.1"/>
</dbReference>
<proteinExistence type="predicted"/>
<dbReference type="STRING" id="1509407.A0A0L1JE93"/>
<name>A0A0L1JE93_ASPN3</name>
<organism evidence="1 2">
    <name type="scientific">Aspergillus nomiae NRRL (strain ATCC 15546 / NRRL 13137 / CBS 260.88 / M93)</name>
    <dbReference type="NCBI Taxonomy" id="1509407"/>
    <lineage>
        <taxon>Eukaryota</taxon>
        <taxon>Fungi</taxon>
        <taxon>Dikarya</taxon>
        <taxon>Ascomycota</taxon>
        <taxon>Pezizomycotina</taxon>
        <taxon>Eurotiomycetes</taxon>
        <taxon>Eurotiomycetidae</taxon>
        <taxon>Eurotiales</taxon>
        <taxon>Aspergillaceae</taxon>
        <taxon>Aspergillus</taxon>
        <taxon>Aspergillus subgen. Circumdati</taxon>
    </lineage>
</organism>
<reference evidence="1 2" key="1">
    <citation type="submission" date="2014-06" db="EMBL/GenBank/DDBJ databases">
        <title>The Genome of the Aflatoxigenic Filamentous Fungus Aspergillus nomius.</title>
        <authorList>
            <person name="Moore M.G."/>
            <person name="Shannon B.M."/>
            <person name="Brian M.M."/>
        </authorList>
    </citation>
    <scope>NUCLEOTIDE SEQUENCE [LARGE SCALE GENOMIC DNA]</scope>
    <source>
        <strain evidence="1 2">NRRL 13137</strain>
    </source>
</reference>
<comment type="caution">
    <text evidence="1">The sequence shown here is derived from an EMBL/GenBank/DDBJ whole genome shotgun (WGS) entry which is preliminary data.</text>
</comment>
<keyword evidence="2" id="KW-1185">Reference proteome</keyword>
<dbReference type="OrthoDB" id="5420280at2759"/>
<gene>
    <name evidence="1" type="ORF">ANOM_002068</name>
</gene>
<sequence>MPRAQRARKRKQAVVDHDIAIHSDERSTAVVATTLNIASVSKMTVGSQRSLAECLETDDLYSGMVHDDMWTGNSMGLGIPRDNSTLRMLERKVAKMESARAADRAEDKRQYEATHRRLQEKISGLHYMIDVIGRQNHARYIVGYSQMRTRFISIFQRDILKIASSEDRVLIGRGNTAAHDGNFLADAKLYDMGFVAEDGTRFPPRNDCEVFEQLYGVLPSLAGVIKYTPTILVLEQHATIVSSTHMKTPIFKERFEAFIRSLAASNNASDYLDSDSPHLEEFRLTYNYFWDAVRTEVSRQEATGLEPGVAKGGFASQHHLES</sequence>
<protein>
    <submittedName>
        <fullName evidence="1">Uncharacterized protein</fullName>
    </submittedName>
</protein>